<dbReference type="AlphaFoldDB" id="A0A8T0F8I9"/>
<reference evidence="2" key="2">
    <citation type="submission" date="2020-06" db="EMBL/GenBank/DDBJ databases">
        <authorList>
            <person name="Sheffer M."/>
        </authorList>
    </citation>
    <scope>NUCLEOTIDE SEQUENCE</scope>
</reference>
<proteinExistence type="predicted"/>
<dbReference type="EMBL" id="JABXBU010000030">
    <property type="protein sequence ID" value="KAF8785720.1"/>
    <property type="molecule type" value="Genomic_DNA"/>
</dbReference>
<dbReference type="Gene3D" id="2.20.25.240">
    <property type="match status" value="1"/>
</dbReference>
<sequence>MSWVCVKEKTHRCKGNMKTNFQYEVLKKTEHSCVPNVAEIEVKRKLETCRKTVREETSVPAPRIFQEEFSELYQKGYDFVTKITTYSNTKTVLCKERRKALGATPNPQNANDIQFANDKRMLFNGENFLRLNFQNDQDNGILVFGGEESWYLLENGKIFFIDGTFKSCSKQFAQIYAIHVDLRSIATETNVYPALFVFLPDKRQATYIAMFQEVKRWCPKWKPDIIKLDFKTAAINSCILEFPSSTISGCNFHFNQCLWRKVQEMDLVKEYKESEDIRNDE</sequence>
<comment type="caution">
    <text evidence="2">The sequence shown here is derived from an EMBL/GenBank/DDBJ whole genome shotgun (WGS) entry which is preliminary data.</text>
</comment>
<dbReference type="Proteomes" id="UP000807504">
    <property type="component" value="Unassembled WGS sequence"/>
</dbReference>
<gene>
    <name evidence="2" type="ORF">HNY73_011232</name>
</gene>
<evidence type="ECO:0000259" key="1">
    <source>
        <dbReference type="Pfam" id="PF10551"/>
    </source>
</evidence>
<reference evidence="2" key="1">
    <citation type="journal article" date="2020" name="bioRxiv">
        <title>Chromosome-level reference genome of the European wasp spider Argiope bruennichi: a resource for studies on range expansion and evolutionary adaptation.</title>
        <authorList>
            <person name="Sheffer M.M."/>
            <person name="Hoppe A."/>
            <person name="Krehenwinkel H."/>
            <person name="Uhl G."/>
            <person name="Kuss A.W."/>
            <person name="Jensen L."/>
            <person name="Jensen C."/>
            <person name="Gillespie R.G."/>
            <person name="Hoff K.J."/>
            <person name="Prost S."/>
        </authorList>
    </citation>
    <scope>NUCLEOTIDE SEQUENCE</scope>
</reference>
<dbReference type="Pfam" id="PF10551">
    <property type="entry name" value="MULE"/>
    <property type="match status" value="1"/>
</dbReference>
<dbReference type="InterPro" id="IPR018289">
    <property type="entry name" value="MULE_transposase_dom"/>
</dbReference>
<name>A0A8T0F8I9_ARGBR</name>
<evidence type="ECO:0000313" key="3">
    <source>
        <dbReference type="Proteomes" id="UP000807504"/>
    </source>
</evidence>
<keyword evidence="3" id="KW-1185">Reference proteome</keyword>
<evidence type="ECO:0000313" key="2">
    <source>
        <dbReference type="EMBL" id="KAF8785720.1"/>
    </source>
</evidence>
<organism evidence="2 3">
    <name type="scientific">Argiope bruennichi</name>
    <name type="common">Wasp spider</name>
    <name type="synonym">Aranea bruennichi</name>
    <dbReference type="NCBI Taxonomy" id="94029"/>
    <lineage>
        <taxon>Eukaryota</taxon>
        <taxon>Metazoa</taxon>
        <taxon>Ecdysozoa</taxon>
        <taxon>Arthropoda</taxon>
        <taxon>Chelicerata</taxon>
        <taxon>Arachnida</taxon>
        <taxon>Araneae</taxon>
        <taxon>Araneomorphae</taxon>
        <taxon>Entelegynae</taxon>
        <taxon>Araneoidea</taxon>
        <taxon>Araneidae</taxon>
        <taxon>Argiope</taxon>
    </lineage>
</organism>
<protein>
    <recommendedName>
        <fullName evidence="1">MULE transposase domain-containing protein</fullName>
    </recommendedName>
</protein>
<accession>A0A8T0F8I9</accession>
<feature type="domain" description="MULE transposase" evidence="1">
    <location>
        <begin position="160"/>
        <end position="256"/>
    </location>
</feature>